<dbReference type="OrthoDB" id="429403at2"/>
<protein>
    <submittedName>
        <fullName evidence="7">Glr3886 protein</fullName>
    </submittedName>
</protein>
<dbReference type="Pfam" id="PF00239">
    <property type="entry name" value="Resolvase"/>
    <property type="match status" value="1"/>
</dbReference>
<evidence type="ECO:0000313" key="7">
    <source>
        <dbReference type="EMBL" id="BAC91827.1"/>
    </source>
</evidence>
<feature type="active site" description="O-(5'-phospho-DNA)-serine intermediate" evidence="4 5">
    <location>
        <position position="22"/>
    </location>
</feature>
<dbReference type="InParanoid" id="Q7NEJ3"/>
<evidence type="ECO:0000256" key="1">
    <source>
        <dbReference type="ARBA" id="ARBA00022908"/>
    </source>
</evidence>
<dbReference type="GO" id="GO:0000150">
    <property type="term" value="F:DNA strand exchange activity"/>
    <property type="evidence" value="ECO:0000318"/>
    <property type="project" value="GO_Central"/>
</dbReference>
<dbReference type="PROSITE" id="PS51736">
    <property type="entry name" value="RECOMBINASES_3"/>
    <property type="match status" value="1"/>
</dbReference>
<evidence type="ECO:0000256" key="3">
    <source>
        <dbReference type="ARBA" id="ARBA00023172"/>
    </source>
</evidence>
<dbReference type="PANTHER" id="PTHR30461">
    <property type="entry name" value="DNA-INVERTASE FROM LAMBDOID PROPHAGE"/>
    <property type="match status" value="1"/>
</dbReference>
<evidence type="ECO:0000256" key="5">
    <source>
        <dbReference type="PROSITE-ProRule" id="PRU10137"/>
    </source>
</evidence>
<keyword evidence="2" id="KW-0238">DNA-binding</keyword>
<dbReference type="InterPro" id="IPR036162">
    <property type="entry name" value="Resolvase-like_N_sf"/>
</dbReference>
<organism evidence="7 8">
    <name type="scientific">Gloeobacter violaceus (strain ATCC 29082 / PCC 7421)</name>
    <dbReference type="NCBI Taxonomy" id="251221"/>
    <lineage>
        <taxon>Bacteria</taxon>
        <taxon>Bacillati</taxon>
        <taxon>Cyanobacteriota</taxon>
        <taxon>Cyanophyceae</taxon>
        <taxon>Gloeobacterales</taxon>
        <taxon>Gloeobacteraceae</taxon>
        <taxon>Gloeobacter</taxon>
    </lineage>
</organism>
<evidence type="ECO:0000313" key="8">
    <source>
        <dbReference type="Proteomes" id="UP000000557"/>
    </source>
</evidence>
<dbReference type="HOGENOM" id="CLU_027423_0_0_3"/>
<dbReference type="InterPro" id="IPR025827">
    <property type="entry name" value="Zn_ribbon_recom_dom"/>
</dbReference>
<sequence>MGKLARLPIGAAGLVYGYARVSTAEQADSQHALTQQCERLKRAGTDELLIDVQSGRKDDRRNFQKLLRLAEGGHVREIVATRLDRLGRNVRAILELVDKLDDLGVALRLLDEKVDTSTASGRMYLTIRAAVDEQESRLLSERVSHGMKHRRLRGAAHPKPPFGYRMGADDRYVLNVTALCRIADHSEWTIEGIARWLIAEFLRTGRVRGTLKGCVEMFGFTPFTHIGFSGWLTSPALRGHIVYGDGTTYPDAHPAYLDADTARAAKLALERGKQLGGWGSAEGPRNRPLTGLVRCPLCSGGTYYRDQRTQRKMADGSTKTYRRESYHCSAAGREGSCSNTKSVTVECIEAAIEAALRAKAVELASMVSAGLGQPVEEPETVKALRAQLSALEAIPNPVGALQDAMGHLRRQIDNLLGAAAGERKEADLKAEQLHQAFADPDFWATITQEERRTVYRDLVRKILIAGGKVVAVELMI</sequence>
<reference evidence="7 8" key="2">
    <citation type="journal article" date="2003" name="DNA Res.">
        <title>Complete genome structure of Gloeobacter violaceus PCC 7421, a cyanobacterium that lacks thylakoids (supplement).</title>
        <authorList>
            <person name="Nakamura Y."/>
            <person name="Kaneko T."/>
            <person name="Sato S."/>
            <person name="Mimuro M."/>
            <person name="Miyashita H."/>
            <person name="Tsuchiya T."/>
            <person name="Sasamoto S."/>
            <person name="Watanabe A."/>
            <person name="Kawashima K."/>
            <person name="Kishida Y."/>
            <person name="Kiyokawa C."/>
            <person name="Kohara M."/>
            <person name="Matsumoto M."/>
            <person name="Matsuno A."/>
            <person name="Nakazaki N."/>
            <person name="Shimpo S."/>
            <person name="Takeuchi C."/>
            <person name="Yamada M."/>
            <person name="Tabata S."/>
        </authorList>
    </citation>
    <scope>NUCLEOTIDE SEQUENCE [LARGE SCALE GENOMIC DNA]</scope>
    <source>
        <strain evidence="8">ATCC 29082 / PCC 7421</strain>
    </source>
</reference>
<dbReference type="STRING" id="251221.gene:10761403"/>
<evidence type="ECO:0000256" key="2">
    <source>
        <dbReference type="ARBA" id="ARBA00023125"/>
    </source>
</evidence>
<dbReference type="Proteomes" id="UP000000557">
    <property type="component" value="Chromosome"/>
</dbReference>
<dbReference type="eggNOG" id="COG1961">
    <property type="taxonomic scope" value="Bacteria"/>
</dbReference>
<dbReference type="InterPro" id="IPR006119">
    <property type="entry name" value="Resolv_N"/>
</dbReference>
<dbReference type="PROSITE" id="PS00397">
    <property type="entry name" value="RECOMBINASES_1"/>
    <property type="match status" value="1"/>
</dbReference>
<dbReference type="PANTHER" id="PTHR30461:SF2">
    <property type="entry name" value="SERINE RECOMBINASE PINE-RELATED"/>
    <property type="match status" value="1"/>
</dbReference>
<evidence type="ECO:0000256" key="4">
    <source>
        <dbReference type="PIRSR" id="PIRSR606118-50"/>
    </source>
</evidence>
<dbReference type="KEGG" id="gvi:glr3886"/>
<dbReference type="EMBL" id="BA000045">
    <property type="protein sequence ID" value="BAC91827.1"/>
    <property type="molecule type" value="Genomic_DNA"/>
</dbReference>
<dbReference type="Gene3D" id="3.40.50.1390">
    <property type="entry name" value="Resolvase, N-terminal catalytic domain"/>
    <property type="match status" value="1"/>
</dbReference>
<dbReference type="InterPro" id="IPR006118">
    <property type="entry name" value="Recombinase_CS"/>
</dbReference>
<dbReference type="InterPro" id="IPR050639">
    <property type="entry name" value="SSR_resolvase"/>
</dbReference>
<dbReference type="PhylomeDB" id="Q7NEJ3"/>
<dbReference type="GO" id="GO:0003677">
    <property type="term" value="F:DNA binding"/>
    <property type="evidence" value="ECO:0007669"/>
    <property type="project" value="UniProtKB-KW"/>
</dbReference>
<accession>Q7NEJ3</accession>
<dbReference type="Gene3D" id="3.90.1750.20">
    <property type="entry name" value="Putative Large Serine Recombinase, Chain B, Domain 2"/>
    <property type="match status" value="1"/>
</dbReference>
<dbReference type="GO" id="GO:0006310">
    <property type="term" value="P:DNA recombination"/>
    <property type="evidence" value="ECO:0000318"/>
    <property type="project" value="GO_Central"/>
</dbReference>
<dbReference type="SUPFAM" id="SSF53041">
    <property type="entry name" value="Resolvase-like"/>
    <property type="match status" value="1"/>
</dbReference>
<keyword evidence="8" id="KW-1185">Reference proteome</keyword>
<keyword evidence="1" id="KW-0229">DNA integration</keyword>
<proteinExistence type="predicted"/>
<feature type="domain" description="Resolvase/invertase-type recombinase catalytic" evidence="6">
    <location>
        <begin position="14"/>
        <end position="154"/>
    </location>
</feature>
<dbReference type="InterPro" id="IPR038109">
    <property type="entry name" value="DNA_bind_recomb_sf"/>
</dbReference>
<dbReference type="SMART" id="SM00857">
    <property type="entry name" value="Resolvase"/>
    <property type="match status" value="1"/>
</dbReference>
<keyword evidence="3" id="KW-0233">DNA recombination</keyword>
<name>Q7NEJ3_GLOVI</name>
<dbReference type="GO" id="GO:0015074">
    <property type="term" value="P:DNA integration"/>
    <property type="evidence" value="ECO:0007669"/>
    <property type="project" value="UniProtKB-KW"/>
</dbReference>
<dbReference type="RefSeq" id="WP_011143874.1">
    <property type="nucleotide sequence ID" value="NC_005125.1"/>
</dbReference>
<evidence type="ECO:0000259" key="6">
    <source>
        <dbReference type="PROSITE" id="PS51736"/>
    </source>
</evidence>
<dbReference type="AlphaFoldDB" id="Q7NEJ3"/>
<gene>
    <name evidence="7" type="ordered locus">glr3886</name>
</gene>
<dbReference type="Pfam" id="PF13408">
    <property type="entry name" value="Zn_ribbon_recom"/>
    <property type="match status" value="1"/>
</dbReference>
<dbReference type="EnsemblBacteria" id="BAC91827">
    <property type="protein sequence ID" value="BAC91827"/>
    <property type="gene ID" value="BAC91827"/>
</dbReference>
<reference evidence="7 8" key="1">
    <citation type="journal article" date="2003" name="DNA Res.">
        <title>Complete genome structure of Gloeobacter violaceus PCC 7421, a cyanobacterium that lacks thylakoids.</title>
        <authorList>
            <person name="Nakamura Y."/>
            <person name="Kaneko T."/>
            <person name="Sato S."/>
            <person name="Mimuro M."/>
            <person name="Miyashita H."/>
            <person name="Tsuchiya T."/>
            <person name="Sasamoto S."/>
            <person name="Watanabe A."/>
            <person name="Kawashima K."/>
            <person name="Kishida Y."/>
            <person name="Kiyokawa C."/>
            <person name="Kohara M."/>
            <person name="Matsumoto M."/>
            <person name="Matsuno A."/>
            <person name="Nakazaki N."/>
            <person name="Shimpo S."/>
            <person name="Takeuchi C."/>
            <person name="Yamada M."/>
            <person name="Tabata S."/>
        </authorList>
    </citation>
    <scope>NUCLEOTIDE SEQUENCE [LARGE SCALE GENOMIC DNA]</scope>
    <source>
        <strain evidence="8">ATCC 29082 / PCC 7421</strain>
    </source>
</reference>
<dbReference type="CDD" id="cd03768">
    <property type="entry name" value="SR_ResInv"/>
    <property type="match status" value="1"/>
</dbReference>